<dbReference type="Gene3D" id="2.40.10.10">
    <property type="entry name" value="Trypsin-like serine proteases"/>
    <property type="match status" value="1"/>
</dbReference>
<comment type="similarity">
    <text evidence="2">Belongs to the peptidase S1 family. CLIP subfamily.</text>
</comment>
<dbReference type="PANTHER" id="PTHR24256">
    <property type="entry name" value="TRYPTASE-RELATED"/>
    <property type="match status" value="1"/>
</dbReference>
<dbReference type="PRINTS" id="PR00722">
    <property type="entry name" value="CHYMOTRYPSIN"/>
</dbReference>
<comment type="caution">
    <text evidence="4">The sequence shown here is derived from an EMBL/GenBank/DDBJ whole genome shotgun (WGS) entry which is preliminary data.</text>
</comment>
<dbReference type="SUPFAM" id="SSF50494">
    <property type="entry name" value="Trypsin-like serine proteases"/>
    <property type="match status" value="1"/>
</dbReference>
<dbReference type="GO" id="GO:0004252">
    <property type="term" value="F:serine-type endopeptidase activity"/>
    <property type="evidence" value="ECO:0007669"/>
    <property type="project" value="InterPro"/>
</dbReference>
<dbReference type="GO" id="GO:0006508">
    <property type="term" value="P:proteolysis"/>
    <property type="evidence" value="ECO:0007669"/>
    <property type="project" value="InterPro"/>
</dbReference>
<dbReference type="InterPro" id="IPR043504">
    <property type="entry name" value="Peptidase_S1_PA_chymotrypsin"/>
</dbReference>
<dbReference type="EMBL" id="UYJE01006233">
    <property type="protein sequence ID" value="VDI44104.1"/>
    <property type="molecule type" value="Genomic_DNA"/>
</dbReference>
<dbReference type="CDD" id="cd00190">
    <property type="entry name" value="Tryp_SPc"/>
    <property type="match status" value="1"/>
</dbReference>
<dbReference type="InterPro" id="IPR051487">
    <property type="entry name" value="Ser/Thr_Proteases_Immune/Dev"/>
</dbReference>
<evidence type="ECO:0000313" key="5">
    <source>
        <dbReference type="Proteomes" id="UP000596742"/>
    </source>
</evidence>
<dbReference type="Proteomes" id="UP000596742">
    <property type="component" value="Unassembled WGS sequence"/>
</dbReference>
<dbReference type="OrthoDB" id="6071837at2759"/>
<evidence type="ECO:0000259" key="3">
    <source>
        <dbReference type="PROSITE" id="PS50240"/>
    </source>
</evidence>
<keyword evidence="1" id="KW-1015">Disulfide bond</keyword>
<protein>
    <recommendedName>
        <fullName evidence="3">Peptidase S1 domain-containing protein</fullName>
    </recommendedName>
</protein>
<evidence type="ECO:0000256" key="2">
    <source>
        <dbReference type="ARBA" id="ARBA00024195"/>
    </source>
</evidence>
<dbReference type="AlphaFoldDB" id="A0A8B6F6Z2"/>
<name>A0A8B6F6Z2_MYTGA</name>
<dbReference type="InterPro" id="IPR009003">
    <property type="entry name" value="Peptidase_S1_PA"/>
</dbReference>
<accession>A0A8B6F6Z2</accession>
<sequence length="305" mass="34597">MYNYNQIKDGAIYRTINTQTCKIRKTCFKNIKKNILNIYKSRISNEQKHDGEIGCVTTQIVAGNDGAIEDFPFIAEIEQRPKRQEPWRHWCGAVIISETMLVTSAACLRGPMVNRRVRCGFENFADPNKQIRTIKHFKIFPHFDRNVNDDIGVQFDNNIGVIELHTPLKFGPRCQSIPYTTIKGSDGFKNCQISGWGYIDANKTESPDTLQFADISVLSNTKCNDLVDPIIPKTQICTYDFDNKKQPCNGDAGGPLTCEINGRRVLVGVFAWLFNECDAKNPSFYSHVAYYTSFIEKWTGITGIP</sequence>
<evidence type="ECO:0000313" key="4">
    <source>
        <dbReference type="EMBL" id="VDI44104.1"/>
    </source>
</evidence>
<reference evidence="4" key="1">
    <citation type="submission" date="2018-11" db="EMBL/GenBank/DDBJ databases">
        <authorList>
            <person name="Alioto T."/>
            <person name="Alioto T."/>
        </authorList>
    </citation>
    <scope>NUCLEOTIDE SEQUENCE</scope>
</reference>
<dbReference type="PROSITE" id="PS50240">
    <property type="entry name" value="TRYPSIN_DOM"/>
    <property type="match status" value="1"/>
</dbReference>
<gene>
    <name evidence="4" type="ORF">MGAL_10B048237</name>
</gene>
<organism evidence="4 5">
    <name type="scientific">Mytilus galloprovincialis</name>
    <name type="common">Mediterranean mussel</name>
    <dbReference type="NCBI Taxonomy" id="29158"/>
    <lineage>
        <taxon>Eukaryota</taxon>
        <taxon>Metazoa</taxon>
        <taxon>Spiralia</taxon>
        <taxon>Lophotrochozoa</taxon>
        <taxon>Mollusca</taxon>
        <taxon>Bivalvia</taxon>
        <taxon>Autobranchia</taxon>
        <taxon>Pteriomorphia</taxon>
        <taxon>Mytilida</taxon>
        <taxon>Mytiloidea</taxon>
        <taxon>Mytilidae</taxon>
        <taxon>Mytilinae</taxon>
        <taxon>Mytilus</taxon>
    </lineage>
</organism>
<proteinExistence type="inferred from homology"/>
<dbReference type="InterPro" id="IPR001254">
    <property type="entry name" value="Trypsin_dom"/>
</dbReference>
<evidence type="ECO:0000256" key="1">
    <source>
        <dbReference type="ARBA" id="ARBA00023157"/>
    </source>
</evidence>
<dbReference type="InterPro" id="IPR001314">
    <property type="entry name" value="Peptidase_S1A"/>
</dbReference>
<keyword evidence="5" id="KW-1185">Reference proteome</keyword>
<feature type="domain" description="Peptidase S1" evidence="3">
    <location>
        <begin position="60"/>
        <end position="300"/>
    </location>
</feature>
<dbReference type="SMART" id="SM00020">
    <property type="entry name" value="Tryp_SPc"/>
    <property type="match status" value="1"/>
</dbReference>
<dbReference type="Pfam" id="PF00089">
    <property type="entry name" value="Trypsin"/>
    <property type="match status" value="1"/>
</dbReference>